<dbReference type="PRINTS" id="PR00038">
    <property type="entry name" value="HTHLUXR"/>
</dbReference>
<dbReference type="InterPro" id="IPR016032">
    <property type="entry name" value="Sig_transdc_resp-reg_C-effctor"/>
</dbReference>
<evidence type="ECO:0000256" key="2">
    <source>
        <dbReference type="ARBA" id="ARBA00023125"/>
    </source>
</evidence>
<dbReference type="FunCoup" id="A0A3M0C5B9">
    <property type="interactions" value="121"/>
</dbReference>
<dbReference type="SUPFAM" id="SSF46894">
    <property type="entry name" value="C-terminal effector domain of the bipartite response regulators"/>
    <property type="match status" value="1"/>
</dbReference>
<dbReference type="InterPro" id="IPR036388">
    <property type="entry name" value="WH-like_DNA-bd_sf"/>
</dbReference>
<evidence type="ECO:0000313" key="5">
    <source>
        <dbReference type="EMBL" id="RMB04918.1"/>
    </source>
</evidence>
<accession>A0A3M0C5B9</accession>
<dbReference type="EMBL" id="REFR01000012">
    <property type="protein sequence ID" value="RMB04918.1"/>
    <property type="molecule type" value="Genomic_DNA"/>
</dbReference>
<reference evidence="5 6" key="1">
    <citation type="submission" date="2018-10" db="EMBL/GenBank/DDBJ databases">
        <title>Genomic Encyclopedia of Archaeal and Bacterial Type Strains, Phase II (KMG-II): from individual species to whole genera.</title>
        <authorList>
            <person name="Goeker M."/>
        </authorList>
    </citation>
    <scope>NUCLEOTIDE SEQUENCE [LARGE SCALE GENOMIC DNA]</scope>
    <source>
        <strain evidence="5 6">DSM 25217</strain>
    </source>
</reference>
<evidence type="ECO:0000313" key="6">
    <source>
        <dbReference type="Proteomes" id="UP000271227"/>
    </source>
</evidence>
<keyword evidence="3" id="KW-0804">Transcription</keyword>
<dbReference type="InterPro" id="IPR000792">
    <property type="entry name" value="Tscrpt_reg_LuxR_C"/>
</dbReference>
<proteinExistence type="predicted"/>
<sequence>MYLPGMVFDFAKELECVESVAALTELFALKVGDLGVDFFHCGSFLGPDGMLQLLPTFGMADHDWMVRYRQQRYFNEDPAARWGLRTFNPFTWDEMMARSRLTPAEAKVMQDAHDHGLRWGLSIPLHGLDGRVSFFMAAGRHNPVDDDKRLAIQLMATVAQMRAEILLKRSPLPQCPLTPRQVDVLSWVSEGKTDSEIGHILSISSETAHKHVERAKAKLGVTTRTQAVAVALRSGYIR</sequence>
<keyword evidence="2" id="KW-0238">DNA-binding</keyword>
<dbReference type="SUPFAM" id="SSF75516">
    <property type="entry name" value="Pheromone-binding domain of LuxR-like quorum-sensing transcription factors"/>
    <property type="match status" value="1"/>
</dbReference>
<evidence type="ECO:0000259" key="4">
    <source>
        <dbReference type="PROSITE" id="PS50043"/>
    </source>
</evidence>
<dbReference type="PANTHER" id="PTHR44688:SF16">
    <property type="entry name" value="DNA-BINDING TRANSCRIPTIONAL ACTIVATOR DEVR_DOSR"/>
    <property type="match status" value="1"/>
</dbReference>
<evidence type="ECO:0000256" key="1">
    <source>
        <dbReference type="ARBA" id="ARBA00023015"/>
    </source>
</evidence>
<dbReference type="AlphaFoldDB" id="A0A3M0C5B9"/>
<dbReference type="Gene3D" id="1.10.10.10">
    <property type="entry name" value="Winged helix-like DNA-binding domain superfamily/Winged helix DNA-binding domain"/>
    <property type="match status" value="1"/>
</dbReference>
<dbReference type="RefSeq" id="WP_121939170.1">
    <property type="nucleotide sequence ID" value="NZ_REFR01000012.1"/>
</dbReference>
<dbReference type="SMART" id="SM00421">
    <property type="entry name" value="HTH_LUXR"/>
    <property type="match status" value="1"/>
</dbReference>
<comment type="caution">
    <text evidence="5">The sequence shown here is derived from an EMBL/GenBank/DDBJ whole genome shotgun (WGS) entry which is preliminary data.</text>
</comment>
<dbReference type="GO" id="GO:0006355">
    <property type="term" value="P:regulation of DNA-templated transcription"/>
    <property type="evidence" value="ECO:0007669"/>
    <property type="project" value="InterPro"/>
</dbReference>
<dbReference type="PROSITE" id="PS50043">
    <property type="entry name" value="HTH_LUXR_2"/>
    <property type="match status" value="1"/>
</dbReference>
<dbReference type="GO" id="GO:0003677">
    <property type="term" value="F:DNA binding"/>
    <property type="evidence" value="ECO:0007669"/>
    <property type="project" value="UniProtKB-KW"/>
</dbReference>
<dbReference type="PANTHER" id="PTHR44688">
    <property type="entry name" value="DNA-BINDING TRANSCRIPTIONAL ACTIVATOR DEVR_DOSR"/>
    <property type="match status" value="1"/>
</dbReference>
<gene>
    <name evidence="5" type="ORF">BXY39_2491</name>
</gene>
<dbReference type="OrthoDB" id="9803630at2"/>
<dbReference type="Gene3D" id="3.30.450.80">
    <property type="entry name" value="Transcription factor LuxR-like, autoinducer-binding domain"/>
    <property type="match status" value="1"/>
</dbReference>
<dbReference type="InterPro" id="IPR005143">
    <property type="entry name" value="TF_LuxR_autoind-bd_dom"/>
</dbReference>
<evidence type="ECO:0000256" key="3">
    <source>
        <dbReference type="ARBA" id="ARBA00023163"/>
    </source>
</evidence>
<dbReference type="Proteomes" id="UP000271227">
    <property type="component" value="Unassembled WGS sequence"/>
</dbReference>
<dbReference type="InParanoid" id="A0A3M0C5B9"/>
<protein>
    <submittedName>
        <fullName evidence="5">LuxR family quorum sensing-dependent transcriptional regulator</fullName>
    </submittedName>
</protein>
<dbReference type="Pfam" id="PF03472">
    <property type="entry name" value="Autoind_bind"/>
    <property type="match status" value="1"/>
</dbReference>
<dbReference type="Pfam" id="PF00196">
    <property type="entry name" value="GerE"/>
    <property type="match status" value="1"/>
</dbReference>
<feature type="domain" description="HTH luxR-type" evidence="4">
    <location>
        <begin position="170"/>
        <end position="235"/>
    </location>
</feature>
<dbReference type="CDD" id="cd06170">
    <property type="entry name" value="LuxR_C_like"/>
    <property type="match status" value="1"/>
</dbReference>
<keyword evidence="6" id="KW-1185">Reference proteome</keyword>
<dbReference type="InterPro" id="IPR036693">
    <property type="entry name" value="TF_LuxR_autoind-bd_dom_sf"/>
</dbReference>
<name>A0A3M0C5B9_9PROT</name>
<organism evidence="5 6">
    <name type="scientific">Eilatimonas milleporae</name>
    <dbReference type="NCBI Taxonomy" id="911205"/>
    <lineage>
        <taxon>Bacteria</taxon>
        <taxon>Pseudomonadati</taxon>
        <taxon>Pseudomonadota</taxon>
        <taxon>Alphaproteobacteria</taxon>
        <taxon>Kordiimonadales</taxon>
        <taxon>Kordiimonadaceae</taxon>
        <taxon>Eilatimonas</taxon>
    </lineage>
</organism>
<keyword evidence="1" id="KW-0805">Transcription regulation</keyword>